<evidence type="ECO:0000256" key="2">
    <source>
        <dbReference type="ARBA" id="ARBA00022723"/>
    </source>
</evidence>
<dbReference type="GO" id="GO:0005829">
    <property type="term" value="C:cytosol"/>
    <property type="evidence" value="ECO:0007669"/>
    <property type="project" value="TreeGrafter"/>
</dbReference>
<sequence>MLIDSHCHLDFPGLGDDLDGVLARAEAAGVGRMVTISTFVSKVETYRALAERDARIFCTVGTHPHNAATEPDVMPETLVDLARHPRCIAIGEAGLDYFYDKSPRDVQERVFRAHIAAARESGLPLVIHARDADDDMTAILTEEMGQGRFDAVLHCFSSGPALARAGVELGLYVSFSGIVTFKSSDELRAIARSVPRERILVETDAPYLAPQPRRGKPNEPAYVAMTAASLAETLGMSRDALAQATTANFYRLFKKSAVLDGVGQDGEG</sequence>
<protein>
    <submittedName>
        <fullName evidence="5">LuxR family transcriptional regulator</fullName>
    </submittedName>
</protein>
<dbReference type="PANTHER" id="PTHR46124:SF2">
    <property type="entry name" value="D-AMINOACYL-TRNA DEACYLASE"/>
    <property type="match status" value="1"/>
</dbReference>
<organism evidence="5 6">
    <name type="scientific">Salinarimonas ramus</name>
    <dbReference type="NCBI Taxonomy" id="690164"/>
    <lineage>
        <taxon>Bacteria</taxon>
        <taxon>Pseudomonadati</taxon>
        <taxon>Pseudomonadota</taxon>
        <taxon>Alphaproteobacteria</taxon>
        <taxon>Hyphomicrobiales</taxon>
        <taxon>Salinarimonadaceae</taxon>
        <taxon>Salinarimonas</taxon>
    </lineage>
</organism>
<keyword evidence="6" id="KW-1185">Reference proteome</keyword>
<feature type="binding site" evidence="4">
    <location>
        <position position="6"/>
    </location>
    <ligand>
        <name>a divalent metal cation</name>
        <dbReference type="ChEBI" id="CHEBI:60240"/>
        <label>1</label>
    </ligand>
</feature>
<dbReference type="NCBIfam" id="TIGR00010">
    <property type="entry name" value="YchF/TatD family DNA exonuclease"/>
    <property type="match status" value="1"/>
</dbReference>
<keyword evidence="3" id="KW-0378">Hydrolase</keyword>
<feature type="binding site" evidence="4">
    <location>
        <position position="8"/>
    </location>
    <ligand>
        <name>a divalent metal cation</name>
        <dbReference type="ChEBI" id="CHEBI:60240"/>
        <label>1</label>
    </ligand>
</feature>
<comment type="caution">
    <text evidence="5">The sequence shown here is derived from an EMBL/GenBank/DDBJ whole genome shotgun (WGS) entry which is preliminary data.</text>
</comment>
<dbReference type="GO" id="GO:0016788">
    <property type="term" value="F:hydrolase activity, acting on ester bonds"/>
    <property type="evidence" value="ECO:0007669"/>
    <property type="project" value="InterPro"/>
</dbReference>
<feature type="binding site" evidence="4">
    <location>
        <position position="92"/>
    </location>
    <ligand>
        <name>a divalent metal cation</name>
        <dbReference type="ChEBI" id="CHEBI:60240"/>
        <label>1</label>
    </ligand>
</feature>
<dbReference type="GO" id="GO:0004536">
    <property type="term" value="F:DNA nuclease activity"/>
    <property type="evidence" value="ECO:0007669"/>
    <property type="project" value="InterPro"/>
</dbReference>
<dbReference type="AlphaFoldDB" id="A0A917V864"/>
<dbReference type="InterPro" id="IPR018228">
    <property type="entry name" value="DNase_TatD-rel_CS"/>
</dbReference>
<gene>
    <name evidence="5" type="ORF">GCM10011322_38920</name>
</gene>
<evidence type="ECO:0000256" key="1">
    <source>
        <dbReference type="ARBA" id="ARBA00009275"/>
    </source>
</evidence>
<dbReference type="FunFam" id="3.20.20.140:FF:000005">
    <property type="entry name" value="TatD family hydrolase"/>
    <property type="match status" value="1"/>
</dbReference>
<dbReference type="Proteomes" id="UP000600449">
    <property type="component" value="Unassembled WGS sequence"/>
</dbReference>
<feature type="binding site" evidence="4">
    <location>
        <position position="128"/>
    </location>
    <ligand>
        <name>a divalent metal cation</name>
        <dbReference type="ChEBI" id="CHEBI:60240"/>
        <label>2</label>
    </ligand>
</feature>
<comment type="similarity">
    <text evidence="1">Belongs to the metallo-dependent hydrolases superfamily. TatD-type hydrolase family.</text>
</comment>
<dbReference type="InterPro" id="IPR001130">
    <property type="entry name" value="TatD-like"/>
</dbReference>
<dbReference type="InterPro" id="IPR032466">
    <property type="entry name" value="Metal_Hydrolase"/>
</dbReference>
<dbReference type="PIRSF" id="PIRSF005902">
    <property type="entry name" value="DNase_TatD"/>
    <property type="match status" value="1"/>
</dbReference>
<dbReference type="Gene3D" id="3.20.20.140">
    <property type="entry name" value="Metal-dependent hydrolases"/>
    <property type="match status" value="1"/>
</dbReference>
<dbReference type="PANTHER" id="PTHR46124">
    <property type="entry name" value="D-AMINOACYL-TRNA DEACYLASE"/>
    <property type="match status" value="1"/>
</dbReference>
<feature type="binding site" evidence="4">
    <location>
        <position position="154"/>
    </location>
    <ligand>
        <name>a divalent metal cation</name>
        <dbReference type="ChEBI" id="CHEBI:60240"/>
        <label>2</label>
    </ligand>
</feature>
<dbReference type="RefSeq" id="WP_188914927.1">
    <property type="nucleotide sequence ID" value="NZ_BMMF01000013.1"/>
</dbReference>
<accession>A0A917V864</accession>
<evidence type="ECO:0000256" key="4">
    <source>
        <dbReference type="PIRSR" id="PIRSR005902-1"/>
    </source>
</evidence>
<dbReference type="InterPro" id="IPR015991">
    <property type="entry name" value="TatD/YcfH-like"/>
</dbReference>
<dbReference type="SUPFAM" id="SSF51556">
    <property type="entry name" value="Metallo-dependent hydrolases"/>
    <property type="match status" value="1"/>
</dbReference>
<reference evidence="5 6" key="1">
    <citation type="journal article" date="2014" name="Int. J. Syst. Evol. Microbiol.">
        <title>Complete genome sequence of Corynebacterium casei LMG S-19264T (=DSM 44701T), isolated from a smear-ripened cheese.</title>
        <authorList>
            <consortium name="US DOE Joint Genome Institute (JGI-PGF)"/>
            <person name="Walter F."/>
            <person name="Albersmeier A."/>
            <person name="Kalinowski J."/>
            <person name="Ruckert C."/>
        </authorList>
    </citation>
    <scope>NUCLEOTIDE SEQUENCE [LARGE SCALE GENOMIC DNA]</scope>
    <source>
        <strain evidence="5 6">CGMCC 1.9161</strain>
    </source>
</reference>
<evidence type="ECO:0000256" key="3">
    <source>
        <dbReference type="ARBA" id="ARBA00022801"/>
    </source>
</evidence>
<keyword evidence="2 4" id="KW-0479">Metal-binding</keyword>
<dbReference type="Pfam" id="PF01026">
    <property type="entry name" value="TatD_DNase"/>
    <property type="match status" value="1"/>
</dbReference>
<evidence type="ECO:0000313" key="6">
    <source>
        <dbReference type="Proteomes" id="UP000600449"/>
    </source>
</evidence>
<dbReference type="EMBL" id="BMMF01000013">
    <property type="protein sequence ID" value="GGK48209.1"/>
    <property type="molecule type" value="Genomic_DNA"/>
</dbReference>
<evidence type="ECO:0000313" key="5">
    <source>
        <dbReference type="EMBL" id="GGK48209.1"/>
    </source>
</evidence>
<dbReference type="PROSITE" id="PS01137">
    <property type="entry name" value="TATD_1"/>
    <property type="match status" value="1"/>
</dbReference>
<dbReference type="CDD" id="cd01310">
    <property type="entry name" value="TatD_DNAse"/>
    <property type="match status" value="1"/>
</dbReference>
<name>A0A917V864_9HYPH</name>
<dbReference type="PROSITE" id="PS01090">
    <property type="entry name" value="TATD_2"/>
    <property type="match status" value="1"/>
</dbReference>
<dbReference type="GO" id="GO:0046872">
    <property type="term" value="F:metal ion binding"/>
    <property type="evidence" value="ECO:0007669"/>
    <property type="project" value="UniProtKB-KW"/>
</dbReference>
<proteinExistence type="inferred from homology"/>
<feature type="binding site" evidence="4">
    <location>
        <position position="204"/>
    </location>
    <ligand>
        <name>a divalent metal cation</name>
        <dbReference type="ChEBI" id="CHEBI:60240"/>
        <label>1</label>
    </ligand>
</feature>